<evidence type="ECO:0000313" key="15">
    <source>
        <dbReference type="Proteomes" id="UP000829291"/>
    </source>
</evidence>
<evidence type="ECO:0000256" key="7">
    <source>
        <dbReference type="ARBA" id="ARBA00022824"/>
    </source>
</evidence>
<evidence type="ECO:0000256" key="12">
    <source>
        <dbReference type="ARBA" id="ARBA00023136"/>
    </source>
</evidence>
<comment type="similarity">
    <text evidence="4 13">Belongs to the cytochrome P450 family.</text>
</comment>
<evidence type="ECO:0000256" key="1">
    <source>
        <dbReference type="ARBA" id="ARBA00001971"/>
    </source>
</evidence>
<dbReference type="CDD" id="cd11056">
    <property type="entry name" value="CYP6-like"/>
    <property type="match status" value="1"/>
</dbReference>
<dbReference type="RefSeq" id="XP_046596126.1">
    <property type="nucleotide sequence ID" value="XM_046740170.1"/>
</dbReference>
<dbReference type="InterPro" id="IPR017972">
    <property type="entry name" value="Cyt_P450_CS"/>
</dbReference>
<evidence type="ECO:0000256" key="11">
    <source>
        <dbReference type="ARBA" id="ARBA00023033"/>
    </source>
</evidence>
<dbReference type="PROSITE" id="PS00086">
    <property type="entry name" value="CYTOCHROME_P450"/>
    <property type="match status" value="1"/>
</dbReference>
<feature type="transmembrane region" description="Helical" evidence="14">
    <location>
        <begin position="6"/>
        <end position="24"/>
    </location>
</feature>
<reference evidence="16 17" key="1">
    <citation type="submission" date="2025-05" db="UniProtKB">
        <authorList>
            <consortium name="RefSeq"/>
        </authorList>
    </citation>
    <scope>IDENTIFICATION</scope>
    <source>
        <tissue evidence="16 17">Thorax and Abdomen</tissue>
    </source>
</reference>
<gene>
    <name evidence="16 17" type="primary">LOC107217336</name>
</gene>
<keyword evidence="9 13" id="KW-0560">Oxidoreductase</keyword>
<evidence type="ECO:0000313" key="17">
    <source>
        <dbReference type="RefSeq" id="XP_046596127.1"/>
    </source>
</evidence>
<evidence type="ECO:0000256" key="9">
    <source>
        <dbReference type="ARBA" id="ARBA00023002"/>
    </source>
</evidence>
<evidence type="ECO:0000256" key="13">
    <source>
        <dbReference type="RuleBase" id="RU000461"/>
    </source>
</evidence>
<comment type="subcellular location">
    <subcellularLocation>
        <location evidence="3">Endoplasmic reticulum membrane</location>
        <topology evidence="3">Peripheral membrane protein</topology>
    </subcellularLocation>
    <subcellularLocation>
        <location evidence="2">Microsome membrane</location>
        <topology evidence="2">Peripheral membrane protein</topology>
    </subcellularLocation>
</comment>
<dbReference type="PANTHER" id="PTHR24292">
    <property type="entry name" value="CYTOCHROME P450"/>
    <property type="match status" value="1"/>
</dbReference>
<accession>A0ABM3G786</accession>
<sequence>MFTQIVVNTCLVLVGVLTVLYLYIRRQFTYWERLGVPYVKPDSFLGNFGDSFTKKRPMSEILIEVYDKSSGKGFTGVWNFFSPTLFLANPEVLRDIMIKNFDAWTDRGLPSNPESDPLSQHVAALDGKMWKDVRTKLTPTFTSAKLKHMHYLLLECGKDLEKYLESLVSKNEAIEAREVSAKFTTDVIGSCAFGIQMNSLSDEDAAFRNMGKKMLNVTIGQRFAILVLLSSPWLFKKLKLSLTPRDVEEFFLRITREAFEYREKNNVQRHDFIDLLRNLKNVDQSLGEGETVFDDKLLTAQAFVFFGAGFETSSTTIGYALHELAVNQDMQDRLRKELHEMKAANKGEITWDGLQGMKYLDMIFQETLRKYPVVPQISRVSVKPYQLPGTNVVLPSGSRCIIPIYAFHHDPQFFPNPEIFDPKRFTDEAKAQRRPFTFIPFGGGPRNCIGSRFAEQQTKIGIVSAIDKFKLSLCEKSQNPIQYKKGAHFLHADIGVWIKVSRIGADNK</sequence>
<keyword evidence="8" id="KW-0492">Microsome</keyword>
<dbReference type="PRINTS" id="PR00463">
    <property type="entry name" value="EP450I"/>
</dbReference>
<evidence type="ECO:0000256" key="6">
    <source>
        <dbReference type="ARBA" id="ARBA00022723"/>
    </source>
</evidence>
<proteinExistence type="inferred from homology"/>
<evidence type="ECO:0000256" key="14">
    <source>
        <dbReference type="SAM" id="Phobius"/>
    </source>
</evidence>
<keyword evidence="15" id="KW-1185">Reference proteome</keyword>
<dbReference type="PANTHER" id="PTHR24292:SF54">
    <property type="entry name" value="CYP9F3-RELATED"/>
    <property type="match status" value="1"/>
</dbReference>
<organism evidence="15 16">
    <name type="scientific">Neodiprion lecontei</name>
    <name type="common">Redheaded pine sawfly</name>
    <dbReference type="NCBI Taxonomy" id="441921"/>
    <lineage>
        <taxon>Eukaryota</taxon>
        <taxon>Metazoa</taxon>
        <taxon>Ecdysozoa</taxon>
        <taxon>Arthropoda</taxon>
        <taxon>Hexapoda</taxon>
        <taxon>Insecta</taxon>
        <taxon>Pterygota</taxon>
        <taxon>Neoptera</taxon>
        <taxon>Endopterygota</taxon>
        <taxon>Hymenoptera</taxon>
        <taxon>Tenthredinoidea</taxon>
        <taxon>Diprionidae</taxon>
        <taxon>Diprioninae</taxon>
        <taxon>Neodiprion</taxon>
    </lineage>
</organism>
<evidence type="ECO:0000256" key="10">
    <source>
        <dbReference type="ARBA" id="ARBA00023004"/>
    </source>
</evidence>
<dbReference type="GeneID" id="107217336"/>
<comment type="cofactor">
    <cofactor evidence="1">
        <name>heme</name>
        <dbReference type="ChEBI" id="CHEBI:30413"/>
    </cofactor>
</comment>
<dbReference type="Proteomes" id="UP000829291">
    <property type="component" value="Chromosome 5"/>
</dbReference>
<evidence type="ECO:0000256" key="3">
    <source>
        <dbReference type="ARBA" id="ARBA00004406"/>
    </source>
</evidence>
<evidence type="ECO:0000256" key="4">
    <source>
        <dbReference type="ARBA" id="ARBA00010617"/>
    </source>
</evidence>
<evidence type="ECO:0000256" key="8">
    <source>
        <dbReference type="ARBA" id="ARBA00022848"/>
    </source>
</evidence>
<keyword evidence="5 13" id="KW-0349">Heme</keyword>
<dbReference type="InterPro" id="IPR036396">
    <property type="entry name" value="Cyt_P450_sf"/>
</dbReference>
<dbReference type="InterPro" id="IPR050476">
    <property type="entry name" value="Insect_CytP450_Detox"/>
</dbReference>
<protein>
    <submittedName>
        <fullName evidence="16 17">Probable cytochrome P450 6a13</fullName>
    </submittedName>
</protein>
<dbReference type="Gene3D" id="1.10.630.10">
    <property type="entry name" value="Cytochrome P450"/>
    <property type="match status" value="1"/>
</dbReference>
<evidence type="ECO:0000313" key="16">
    <source>
        <dbReference type="RefSeq" id="XP_046596126.1"/>
    </source>
</evidence>
<keyword evidence="10 13" id="KW-0408">Iron</keyword>
<keyword evidence="12 14" id="KW-0472">Membrane</keyword>
<dbReference type="InterPro" id="IPR002401">
    <property type="entry name" value="Cyt_P450_E_grp-I"/>
</dbReference>
<dbReference type="InterPro" id="IPR001128">
    <property type="entry name" value="Cyt_P450"/>
</dbReference>
<dbReference type="SUPFAM" id="SSF48264">
    <property type="entry name" value="Cytochrome P450"/>
    <property type="match status" value="1"/>
</dbReference>
<dbReference type="PRINTS" id="PR00385">
    <property type="entry name" value="P450"/>
</dbReference>
<dbReference type="Pfam" id="PF00067">
    <property type="entry name" value="p450"/>
    <property type="match status" value="1"/>
</dbReference>
<evidence type="ECO:0000256" key="2">
    <source>
        <dbReference type="ARBA" id="ARBA00004174"/>
    </source>
</evidence>
<keyword evidence="7" id="KW-0256">Endoplasmic reticulum</keyword>
<keyword evidence="14" id="KW-1133">Transmembrane helix</keyword>
<keyword evidence="6 13" id="KW-0479">Metal-binding</keyword>
<evidence type="ECO:0000256" key="5">
    <source>
        <dbReference type="ARBA" id="ARBA00022617"/>
    </source>
</evidence>
<name>A0ABM3G786_NEOLC</name>
<keyword evidence="14" id="KW-0812">Transmembrane</keyword>
<dbReference type="RefSeq" id="XP_046596127.1">
    <property type="nucleotide sequence ID" value="XM_046740171.1"/>
</dbReference>
<keyword evidence="11 13" id="KW-0503">Monooxygenase</keyword>